<keyword evidence="5" id="KW-1185">Reference proteome</keyword>
<dbReference type="InterPro" id="IPR055439">
    <property type="entry name" value="Beta-prop_EML_1st"/>
</dbReference>
<dbReference type="Proteomes" id="UP000270094">
    <property type="component" value="Unassembled WGS sequence"/>
</dbReference>
<gene>
    <name evidence="4" type="ORF">SVUK_LOCUS11728</name>
</gene>
<dbReference type="AlphaFoldDB" id="A0A3P7IUC3"/>
<keyword evidence="2" id="KW-0677">Repeat</keyword>
<dbReference type="GO" id="GO:0000226">
    <property type="term" value="P:microtubule cytoskeleton organization"/>
    <property type="evidence" value="ECO:0007669"/>
    <property type="project" value="TreeGrafter"/>
</dbReference>
<sequence length="261" mass="28041">MQIDKRTTDRAITQLPYVRLPGLCFLQGDYVIDAPCSFEKAVKIGVGGDCLGVVGADFEKAVKIGVGGDCLGVAGAEYETISMLDDGASGVAYSYGIRGTGNVELLLSLGDSAGGKPPLYFALLHPDVCVHPNRVVVASGQSSRHQRERHPDLELRDPYASILDLEADLENSLTEAHVRIWDSVTLSTLKILSGSKAMFEKAVSCLAFSAVDGGTFLACTDDSYQHTLSIWRWGNEAKAAEAKVSMNSNKYLLHHDTALTC</sequence>
<dbReference type="PANTHER" id="PTHR13720">
    <property type="entry name" value="WD-40 REPEAT PROTEIN"/>
    <property type="match status" value="1"/>
</dbReference>
<evidence type="ECO:0000256" key="2">
    <source>
        <dbReference type="ARBA" id="ARBA00022737"/>
    </source>
</evidence>
<organism evidence="4 5">
    <name type="scientific">Strongylus vulgaris</name>
    <name type="common">Blood worm</name>
    <dbReference type="NCBI Taxonomy" id="40348"/>
    <lineage>
        <taxon>Eukaryota</taxon>
        <taxon>Metazoa</taxon>
        <taxon>Ecdysozoa</taxon>
        <taxon>Nematoda</taxon>
        <taxon>Chromadorea</taxon>
        <taxon>Rhabditida</taxon>
        <taxon>Rhabditina</taxon>
        <taxon>Rhabditomorpha</taxon>
        <taxon>Strongyloidea</taxon>
        <taxon>Strongylidae</taxon>
        <taxon>Strongylus</taxon>
    </lineage>
</organism>
<protein>
    <recommendedName>
        <fullName evidence="3">EML-like first beta-propeller domain-containing protein</fullName>
    </recommendedName>
</protein>
<accession>A0A3P7IUC3</accession>
<dbReference type="GO" id="GO:0072686">
    <property type="term" value="C:mitotic spindle"/>
    <property type="evidence" value="ECO:0007669"/>
    <property type="project" value="TreeGrafter"/>
</dbReference>
<dbReference type="EMBL" id="UYYB01097602">
    <property type="protein sequence ID" value="VDM76730.1"/>
    <property type="molecule type" value="Genomic_DNA"/>
</dbReference>
<keyword evidence="1" id="KW-0853">WD repeat</keyword>
<feature type="domain" description="EML-like first beta-propeller" evidence="3">
    <location>
        <begin position="129"/>
        <end position="248"/>
    </location>
</feature>
<dbReference type="Gene3D" id="2.130.10.10">
    <property type="entry name" value="YVTN repeat-like/Quinoprotein amine dehydrogenase"/>
    <property type="match status" value="1"/>
</dbReference>
<dbReference type="Pfam" id="PF23409">
    <property type="entry name" value="Beta-prop_EML"/>
    <property type="match status" value="1"/>
</dbReference>
<evidence type="ECO:0000259" key="3">
    <source>
        <dbReference type="Pfam" id="PF23409"/>
    </source>
</evidence>
<dbReference type="SUPFAM" id="SSF50978">
    <property type="entry name" value="WD40 repeat-like"/>
    <property type="match status" value="1"/>
</dbReference>
<dbReference type="InterPro" id="IPR036322">
    <property type="entry name" value="WD40_repeat_dom_sf"/>
</dbReference>
<dbReference type="OrthoDB" id="47802at2759"/>
<evidence type="ECO:0000313" key="4">
    <source>
        <dbReference type="EMBL" id="VDM76730.1"/>
    </source>
</evidence>
<proteinExistence type="predicted"/>
<name>A0A3P7IUC3_STRVU</name>
<dbReference type="GO" id="GO:0008017">
    <property type="term" value="F:microtubule binding"/>
    <property type="evidence" value="ECO:0007669"/>
    <property type="project" value="TreeGrafter"/>
</dbReference>
<dbReference type="InterPro" id="IPR050630">
    <property type="entry name" value="WD_repeat_EMAP"/>
</dbReference>
<evidence type="ECO:0000313" key="5">
    <source>
        <dbReference type="Proteomes" id="UP000270094"/>
    </source>
</evidence>
<dbReference type="InterPro" id="IPR015943">
    <property type="entry name" value="WD40/YVTN_repeat-like_dom_sf"/>
</dbReference>
<dbReference type="PANTHER" id="PTHR13720:SF50">
    <property type="entry name" value="ECHINODERM MICROTUBULE-ASSOCIATED PROTEIN-LIKE 2"/>
    <property type="match status" value="1"/>
</dbReference>
<reference evidence="4 5" key="1">
    <citation type="submission" date="2018-11" db="EMBL/GenBank/DDBJ databases">
        <authorList>
            <consortium name="Pathogen Informatics"/>
        </authorList>
    </citation>
    <scope>NUCLEOTIDE SEQUENCE [LARGE SCALE GENOMIC DNA]</scope>
</reference>
<evidence type="ECO:0000256" key="1">
    <source>
        <dbReference type="ARBA" id="ARBA00022574"/>
    </source>
</evidence>